<gene>
    <name evidence="1" type="ORF">F5891DRAFT_1195396</name>
</gene>
<accession>A0AAD4DUN3</accession>
<evidence type="ECO:0000313" key="1">
    <source>
        <dbReference type="EMBL" id="KAG1894261.1"/>
    </source>
</evidence>
<keyword evidence="2" id="KW-1185">Reference proteome</keyword>
<sequence length="182" mass="20211">MSDPNSANPDMENSLPSQSTFVPTLKNFHEVLQAITVLRQSSDHLDKQQHTIGRALEDITDKITSLRFPTMPTSAMGHQGHSDSVAPQGVAKFWKPRLFKGSATDIDAFVDEILSAVELSHSSPPTDMDKALYLSTYLDNGSPHSWFTAIHHTNDDLLHNFNSLIDNFRQHFGDPDTEGTPL</sequence>
<dbReference type="GeneID" id="64662413"/>
<dbReference type="Proteomes" id="UP001195769">
    <property type="component" value="Unassembled WGS sequence"/>
</dbReference>
<reference evidence="1" key="1">
    <citation type="journal article" date="2020" name="New Phytol.">
        <title>Comparative genomics reveals dynamic genome evolution in host specialist ectomycorrhizal fungi.</title>
        <authorList>
            <person name="Lofgren L.A."/>
            <person name="Nguyen N.H."/>
            <person name="Vilgalys R."/>
            <person name="Ruytinx J."/>
            <person name="Liao H.L."/>
            <person name="Branco S."/>
            <person name="Kuo A."/>
            <person name="LaButti K."/>
            <person name="Lipzen A."/>
            <person name="Andreopoulos W."/>
            <person name="Pangilinan J."/>
            <person name="Riley R."/>
            <person name="Hundley H."/>
            <person name="Na H."/>
            <person name="Barry K."/>
            <person name="Grigoriev I.V."/>
            <person name="Stajich J.E."/>
            <person name="Kennedy P.G."/>
        </authorList>
    </citation>
    <scope>NUCLEOTIDE SEQUENCE</scope>
    <source>
        <strain evidence="1">FC203</strain>
    </source>
</reference>
<organism evidence="1 2">
    <name type="scientific">Suillus fuscotomentosus</name>
    <dbReference type="NCBI Taxonomy" id="1912939"/>
    <lineage>
        <taxon>Eukaryota</taxon>
        <taxon>Fungi</taxon>
        <taxon>Dikarya</taxon>
        <taxon>Basidiomycota</taxon>
        <taxon>Agaricomycotina</taxon>
        <taxon>Agaricomycetes</taxon>
        <taxon>Agaricomycetidae</taxon>
        <taxon>Boletales</taxon>
        <taxon>Suillineae</taxon>
        <taxon>Suillaceae</taxon>
        <taxon>Suillus</taxon>
    </lineage>
</organism>
<dbReference type="RefSeq" id="XP_041219837.1">
    <property type="nucleotide sequence ID" value="XM_041368115.1"/>
</dbReference>
<comment type="caution">
    <text evidence="1">The sequence shown here is derived from an EMBL/GenBank/DDBJ whole genome shotgun (WGS) entry which is preliminary data.</text>
</comment>
<protein>
    <submittedName>
        <fullName evidence="1">Uncharacterized protein</fullName>
    </submittedName>
</protein>
<dbReference type="EMBL" id="JABBWK010000082">
    <property type="protein sequence ID" value="KAG1894261.1"/>
    <property type="molecule type" value="Genomic_DNA"/>
</dbReference>
<name>A0AAD4DUN3_9AGAM</name>
<dbReference type="AlphaFoldDB" id="A0AAD4DUN3"/>
<proteinExistence type="predicted"/>
<evidence type="ECO:0000313" key="2">
    <source>
        <dbReference type="Proteomes" id="UP001195769"/>
    </source>
</evidence>